<dbReference type="InterPro" id="IPR036770">
    <property type="entry name" value="Ankyrin_rpt-contain_sf"/>
</dbReference>
<proteinExistence type="predicted"/>
<dbReference type="Pfam" id="PF12796">
    <property type="entry name" value="Ank_2"/>
    <property type="match status" value="1"/>
</dbReference>
<gene>
    <name evidence="4" type="primary">20353863</name>
    <name evidence="3" type="ORF">GGTG_13405</name>
</gene>
<dbReference type="SUPFAM" id="SSF48403">
    <property type="entry name" value="Ankyrin repeat"/>
    <property type="match status" value="1"/>
</dbReference>
<dbReference type="InterPro" id="IPR000845">
    <property type="entry name" value="Nucleoside_phosphorylase_d"/>
</dbReference>
<evidence type="ECO:0000259" key="2">
    <source>
        <dbReference type="Pfam" id="PF01048"/>
    </source>
</evidence>
<dbReference type="InterPro" id="IPR035994">
    <property type="entry name" value="Nucleoside_phosphorylase_sf"/>
</dbReference>
<dbReference type="InterPro" id="IPR002110">
    <property type="entry name" value="Ankyrin_rpt"/>
</dbReference>
<accession>J3PIS6</accession>
<dbReference type="EnsemblFungi" id="EJT69008">
    <property type="protein sequence ID" value="EJT69008"/>
    <property type="gene ID" value="GGTG_13405"/>
</dbReference>
<dbReference type="PROSITE" id="PS50088">
    <property type="entry name" value="ANK_REPEAT"/>
    <property type="match status" value="1"/>
</dbReference>
<dbReference type="STRING" id="644352.J3PIS6"/>
<protein>
    <recommendedName>
        <fullName evidence="2">Nucleoside phosphorylase domain-containing protein</fullName>
    </recommendedName>
</protein>
<evidence type="ECO:0000313" key="3">
    <source>
        <dbReference type="EMBL" id="EJT69008.1"/>
    </source>
</evidence>
<reference evidence="4" key="4">
    <citation type="journal article" date="2015" name="G3 (Bethesda)">
        <title>Genome sequences of three phytopathogenic species of the Magnaporthaceae family of fungi.</title>
        <authorList>
            <person name="Okagaki L.H."/>
            <person name="Nunes C.C."/>
            <person name="Sailsbery J."/>
            <person name="Clay B."/>
            <person name="Brown D."/>
            <person name="John T."/>
            <person name="Oh Y."/>
            <person name="Young N."/>
            <person name="Fitzgerald M."/>
            <person name="Haas B.J."/>
            <person name="Zeng Q."/>
            <person name="Young S."/>
            <person name="Adiconis X."/>
            <person name="Fan L."/>
            <person name="Levin J.Z."/>
            <person name="Mitchell T.K."/>
            <person name="Okubara P.A."/>
            <person name="Farman M.L."/>
            <person name="Kohn L.M."/>
            <person name="Birren B."/>
            <person name="Ma L.-J."/>
            <person name="Dean R.A."/>
        </authorList>
    </citation>
    <scope>NUCLEOTIDE SEQUENCE</scope>
    <source>
        <strain evidence="4">R3-111a-1</strain>
    </source>
</reference>
<dbReference type="HOGENOM" id="CLU_000288_34_22_1"/>
<sequence length="354" mass="38138">MSPPIDRSGFHLAIICALRVESDAVKLLFDDIYEKKYGRETGDTNTYTTGRIGNHAVVLLLLPCMGMEASAASARSLQSSYTNIKLALIVGVCGGLPQIRGRDAFLGDVIVSKSILNHNFGRQYPDKFVVRFTEDTLGQTNNYIRGLLELLEGKDELDRLQKKARANLVTLQAAATAADKEGNRQQERPVELVPQVFMGRVASGNAVMKSGKHRDAVAKEHDVIAFEMEGAGAWKEVPCIVVKGMCDYADSHKNKEWQNFAAATAASVAAAILDKYEVPGGAMEGVGQTPLLLAAQNGGEAVVKLLLATGKVDADSKDSYGRTPLWLAAQNEHEAVIELLSKDGDGPAVAKLLE</sequence>
<dbReference type="GeneID" id="20353863"/>
<reference evidence="3" key="2">
    <citation type="submission" date="2010-07" db="EMBL/GenBank/DDBJ databases">
        <authorList>
            <consortium name="The Broad Institute Genome Sequencing Platform"/>
            <consortium name="Broad Institute Genome Sequencing Center for Infectious Disease"/>
            <person name="Ma L.-J."/>
            <person name="Dead R."/>
            <person name="Young S."/>
            <person name="Zeng Q."/>
            <person name="Koehrsen M."/>
            <person name="Alvarado L."/>
            <person name="Berlin A."/>
            <person name="Chapman S.B."/>
            <person name="Chen Z."/>
            <person name="Freedman E."/>
            <person name="Gellesch M."/>
            <person name="Goldberg J."/>
            <person name="Griggs A."/>
            <person name="Gujja S."/>
            <person name="Heilman E.R."/>
            <person name="Heiman D."/>
            <person name="Hepburn T."/>
            <person name="Howarth C."/>
            <person name="Jen D."/>
            <person name="Larson L."/>
            <person name="Mehta T."/>
            <person name="Neiman D."/>
            <person name="Pearson M."/>
            <person name="Roberts A."/>
            <person name="Saif S."/>
            <person name="Shea T."/>
            <person name="Shenoy N."/>
            <person name="Sisk P."/>
            <person name="Stolte C."/>
            <person name="Sykes S."/>
            <person name="Walk T."/>
            <person name="White J."/>
            <person name="Yandava C."/>
            <person name="Haas B."/>
            <person name="Nusbaum C."/>
            <person name="Birren B."/>
        </authorList>
    </citation>
    <scope>NUCLEOTIDE SEQUENCE</scope>
    <source>
        <strain evidence="3">R3-111a-1</strain>
    </source>
</reference>
<reference evidence="3" key="3">
    <citation type="submission" date="2010-09" db="EMBL/GenBank/DDBJ databases">
        <title>Annotation of Gaeumannomyces graminis var. tritici R3-111a-1.</title>
        <authorList>
            <consortium name="The Broad Institute Genome Sequencing Platform"/>
            <person name="Ma L.-J."/>
            <person name="Dead R."/>
            <person name="Young S.K."/>
            <person name="Zeng Q."/>
            <person name="Gargeya S."/>
            <person name="Fitzgerald M."/>
            <person name="Haas B."/>
            <person name="Abouelleil A."/>
            <person name="Alvarado L."/>
            <person name="Arachchi H.M."/>
            <person name="Berlin A."/>
            <person name="Brown A."/>
            <person name="Chapman S.B."/>
            <person name="Chen Z."/>
            <person name="Dunbar C."/>
            <person name="Freedman E."/>
            <person name="Gearin G."/>
            <person name="Gellesch M."/>
            <person name="Goldberg J."/>
            <person name="Griggs A."/>
            <person name="Gujja S."/>
            <person name="Heiman D."/>
            <person name="Howarth C."/>
            <person name="Larson L."/>
            <person name="Lui A."/>
            <person name="MacDonald P.J.P."/>
            <person name="Mehta T."/>
            <person name="Montmayeur A."/>
            <person name="Murphy C."/>
            <person name="Neiman D."/>
            <person name="Pearson M."/>
            <person name="Priest M."/>
            <person name="Roberts A."/>
            <person name="Saif S."/>
            <person name="Shea T."/>
            <person name="Shenoy N."/>
            <person name="Sisk P."/>
            <person name="Stolte C."/>
            <person name="Sykes S."/>
            <person name="Yandava C."/>
            <person name="Wortman J."/>
            <person name="Nusbaum C."/>
            <person name="Birren B."/>
        </authorList>
    </citation>
    <scope>NUCLEOTIDE SEQUENCE</scope>
    <source>
        <strain evidence="3">R3-111a-1</strain>
    </source>
</reference>
<dbReference type="Proteomes" id="UP000006039">
    <property type="component" value="Unassembled WGS sequence"/>
</dbReference>
<dbReference type="Pfam" id="PF01048">
    <property type="entry name" value="PNP_UDP_1"/>
    <property type="match status" value="1"/>
</dbReference>
<dbReference type="PROSITE" id="PS50297">
    <property type="entry name" value="ANK_REP_REGION"/>
    <property type="match status" value="1"/>
</dbReference>
<feature type="domain" description="Nucleoside phosphorylase" evidence="2">
    <location>
        <begin position="12"/>
        <end position="273"/>
    </location>
</feature>
<dbReference type="SUPFAM" id="SSF53167">
    <property type="entry name" value="Purine and uridine phosphorylases"/>
    <property type="match status" value="1"/>
</dbReference>
<dbReference type="eggNOG" id="KOG1840">
    <property type="taxonomic scope" value="Eukaryota"/>
</dbReference>
<dbReference type="PANTHER" id="PTHR46082">
    <property type="entry name" value="ATP/GTP-BINDING PROTEIN-RELATED"/>
    <property type="match status" value="1"/>
</dbReference>
<organism evidence="3">
    <name type="scientific">Gaeumannomyces tritici (strain R3-111a-1)</name>
    <name type="common">Wheat and barley take-all root rot fungus</name>
    <name type="synonym">Gaeumannomyces graminis var. tritici</name>
    <dbReference type="NCBI Taxonomy" id="644352"/>
    <lineage>
        <taxon>Eukaryota</taxon>
        <taxon>Fungi</taxon>
        <taxon>Dikarya</taxon>
        <taxon>Ascomycota</taxon>
        <taxon>Pezizomycotina</taxon>
        <taxon>Sordariomycetes</taxon>
        <taxon>Sordariomycetidae</taxon>
        <taxon>Magnaporthales</taxon>
        <taxon>Magnaporthaceae</taxon>
        <taxon>Gaeumannomyces</taxon>
    </lineage>
</organism>
<dbReference type="InterPro" id="IPR053137">
    <property type="entry name" value="NLR-like"/>
</dbReference>
<keyword evidence="1" id="KW-0040">ANK repeat</keyword>
<dbReference type="Gene3D" id="1.25.40.20">
    <property type="entry name" value="Ankyrin repeat-containing domain"/>
    <property type="match status" value="1"/>
</dbReference>
<dbReference type="VEuPathDB" id="FungiDB:GGTG_13405"/>
<evidence type="ECO:0000313" key="5">
    <source>
        <dbReference type="Proteomes" id="UP000006039"/>
    </source>
</evidence>
<evidence type="ECO:0000256" key="1">
    <source>
        <dbReference type="PROSITE-ProRule" id="PRU00023"/>
    </source>
</evidence>
<dbReference type="OrthoDB" id="20872at2759"/>
<feature type="repeat" description="ANK" evidence="1">
    <location>
        <begin position="286"/>
        <end position="310"/>
    </location>
</feature>
<dbReference type="GO" id="GO:0003824">
    <property type="term" value="F:catalytic activity"/>
    <property type="evidence" value="ECO:0007669"/>
    <property type="project" value="InterPro"/>
</dbReference>
<dbReference type="PANTHER" id="PTHR46082:SF6">
    <property type="entry name" value="AAA+ ATPASE DOMAIN-CONTAINING PROTEIN-RELATED"/>
    <property type="match status" value="1"/>
</dbReference>
<reference evidence="4" key="5">
    <citation type="submission" date="2018-04" db="UniProtKB">
        <authorList>
            <consortium name="EnsemblFungi"/>
        </authorList>
    </citation>
    <scope>IDENTIFICATION</scope>
    <source>
        <strain evidence="4">R3-111a-1</strain>
    </source>
</reference>
<dbReference type="GO" id="GO:0009116">
    <property type="term" value="P:nucleoside metabolic process"/>
    <property type="evidence" value="ECO:0007669"/>
    <property type="project" value="InterPro"/>
</dbReference>
<dbReference type="Gene3D" id="3.40.50.1580">
    <property type="entry name" value="Nucleoside phosphorylase domain"/>
    <property type="match status" value="1"/>
</dbReference>
<dbReference type="SMART" id="SM00248">
    <property type="entry name" value="ANK"/>
    <property type="match status" value="2"/>
</dbReference>
<evidence type="ECO:0000313" key="4">
    <source>
        <dbReference type="EnsemblFungi" id="EJT69008"/>
    </source>
</evidence>
<reference evidence="5" key="1">
    <citation type="submission" date="2010-07" db="EMBL/GenBank/DDBJ databases">
        <title>The genome sequence of Gaeumannomyces graminis var. tritici strain R3-111a-1.</title>
        <authorList>
            <consortium name="The Broad Institute Genome Sequencing Platform"/>
            <person name="Ma L.-J."/>
            <person name="Dead R."/>
            <person name="Young S."/>
            <person name="Zeng Q."/>
            <person name="Koehrsen M."/>
            <person name="Alvarado L."/>
            <person name="Berlin A."/>
            <person name="Chapman S.B."/>
            <person name="Chen Z."/>
            <person name="Freedman E."/>
            <person name="Gellesch M."/>
            <person name="Goldberg J."/>
            <person name="Griggs A."/>
            <person name="Gujja S."/>
            <person name="Heilman E.R."/>
            <person name="Heiman D."/>
            <person name="Hepburn T."/>
            <person name="Howarth C."/>
            <person name="Jen D."/>
            <person name="Larson L."/>
            <person name="Mehta T."/>
            <person name="Neiman D."/>
            <person name="Pearson M."/>
            <person name="Roberts A."/>
            <person name="Saif S."/>
            <person name="Shea T."/>
            <person name="Shenoy N."/>
            <person name="Sisk P."/>
            <person name="Stolte C."/>
            <person name="Sykes S."/>
            <person name="Walk T."/>
            <person name="White J."/>
            <person name="Yandava C."/>
            <person name="Haas B."/>
            <person name="Nusbaum C."/>
            <person name="Birren B."/>
        </authorList>
    </citation>
    <scope>NUCLEOTIDE SEQUENCE [LARGE SCALE GENOMIC DNA]</scope>
    <source>
        <strain evidence="5">R3-111a-1</strain>
    </source>
</reference>
<keyword evidence="5" id="KW-1185">Reference proteome</keyword>
<dbReference type="AlphaFoldDB" id="J3PIS6"/>
<dbReference type="RefSeq" id="XP_009229575.1">
    <property type="nucleotide sequence ID" value="XM_009231311.1"/>
</dbReference>
<dbReference type="EMBL" id="GL385407">
    <property type="protein sequence ID" value="EJT69008.1"/>
    <property type="molecule type" value="Genomic_DNA"/>
</dbReference>
<name>J3PIS6_GAET3</name>